<reference evidence="2 3" key="1">
    <citation type="submission" date="2018-11" db="EMBL/GenBank/DDBJ databases">
        <title>Genome sequence and assembly of Colletotrichum spinosum.</title>
        <authorList>
            <person name="Gan P."/>
            <person name="Shirasu K."/>
        </authorList>
    </citation>
    <scope>NUCLEOTIDE SEQUENCE [LARGE SCALE GENOMIC DNA]</scope>
    <source>
        <strain evidence="2 3">CBS 515.97</strain>
    </source>
</reference>
<dbReference type="Gene3D" id="3.90.1200.10">
    <property type="match status" value="1"/>
</dbReference>
<comment type="caution">
    <text evidence="2">The sequence shown here is derived from an EMBL/GenBank/DDBJ whole genome shotgun (WGS) entry which is preliminary data.</text>
</comment>
<accession>A0A4R8QBM4</accession>
<feature type="domain" description="Aminoglycoside phosphotransferase" evidence="1">
    <location>
        <begin position="87"/>
        <end position="229"/>
    </location>
</feature>
<evidence type="ECO:0000313" key="3">
    <source>
        <dbReference type="Proteomes" id="UP000295083"/>
    </source>
</evidence>
<proteinExistence type="predicted"/>
<dbReference type="InterPro" id="IPR002575">
    <property type="entry name" value="Aminoglycoside_PTrfase"/>
</dbReference>
<evidence type="ECO:0000313" key="2">
    <source>
        <dbReference type="EMBL" id="TDZ36102.1"/>
    </source>
</evidence>
<keyword evidence="3" id="KW-1185">Reference proteome</keyword>
<dbReference type="Proteomes" id="UP000295083">
    <property type="component" value="Unassembled WGS sequence"/>
</dbReference>
<name>A0A4R8QBM4_9PEZI</name>
<gene>
    <name evidence="2" type="ORF">C8035_v007973</name>
</gene>
<protein>
    <recommendedName>
        <fullName evidence="1">Aminoglycoside phosphotransferase domain-containing protein</fullName>
    </recommendedName>
</protein>
<organism evidence="2 3">
    <name type="scientific">Colletotrichum spinosum</name>
    <dbReference type="NCBI Taxonomy" id="1347390"/>
    <lineage>
        <taxon>Eukaryota</taxon>
        <taxon>Fungi</taxon>
        <taxon>Dikarya</taxon>
        <taxon>Ascomycota</taxon>
        <taxon>Pezizomycotina</taxon>
        <taxon>Sordariomycetes</taxon>
        <taxon>Hypocreomycetidae</taxon>
        <taxon>Glomerellales</taxon>
        <taxon>Glomerellaceae</taxon>
        <taxon>Colletotrichum</taxon>
        <taxon>Colletotrichum orbiculare species complex</taxon>
    </lineage>
</organism>
<dbReference type="EMBL" id="QAPG01000034">
    <property type="protein sequence ID" value="TDZ36102.1"/>
    <property type="molecule type" value="Genomic_DNA"/>
</dbReference>
<evidence type="ECO:0000259" key="1">
    <source>
        <dbReference type="Pfam" id="PF01636"/>
    </source>
</evidence>
<dbReference type="InterPro" id="IPR011009">
    <property type="entry name" value="Kinase-like_dom_sf"/>
</dbReference>
<dbReference type="SUPFAM" id="SSF56112">
    <property type="entry name" value="Protein kinase-like (PK-like)"/>
    <property type="match status" value="1"/>
</dbReference>
<dbReference type="Pfam" id="PF01636">
    <property type="entry name" value="APH"/>
    <property type="match status" value="1"/>
</dbReference>
<sequence>MSVVTRTAEERISNFFSKYCSASESDCKAFASKITGSLTVHTATQGAFSYTVASERHVVQFRGKVSPLDIGLLNLAKRIHGGTVAWTFDAGRLPEDAEVLVYCMEKLPGQPYSQLSGPCLGLSALVSQRRMTLKGFARFFAQSWNKPQPVERYRILQTKSGHQQKLLVLLNSLPKAYGRLLSFCLNNLDAAFHTEMPWALTHGDLCDTNIMIDSESGELTGIIDWAEGDVWPFGMALWGLETLLGYMDVGQGRWVYYSQREEMEKLFWHCFLEDAGPVSAAQGRGISVIRLTGIFFRHGFKFDGAKVVPKDGSWDLSFLQGQLLGNEDRLMVSWHSGLAAAANTEVVT</sequence>
<dbReference type="AlphaFoldDB" id="A0A4R8QBM4"/>